<dbReference type="EMBL" id="GBRH01266445">
    <property type="protein sequence ID" value="JAD31450.1"/>
    <property type="molecule type" value="Transcribed_RNA"/>
</dbReference>
<feature type="compositionally biased region" description="Polar residues" evidence="1">
    <location>
        <begin position="38"/>
        <end position="47"/>
    </location>
</feature>
<dbReference type="AlphaFoldDB" id="A0A0A8Z3W7"/>
<reference evidence="2" key="1">
    <citation type="submission" date="2014-09" db="EMBL/GenBank/DDBJ databases">
        <authorList>
            <person name="Magalhaes I.L.F."/>
            <person name="Oliveira U."/>
            <person name="Santos F.R."/>
            <person name="Vidigal T.H.D.A."/>
            <person name="Brescovit A.D."/>
            <person name="Santos A.J."/>
        </authorList>
    </citation>
    <scope>NUCLEOTIDE SEQUENCE</scope>
    <source>
        <tissue evidence="2">Shoot tissue taken approximately 20 cm above the soil surface</tissue>
    </source>
</reference>
<accession>A0A0A8Z3W7</accession>
<reference evidence="2" key="2">
    <citation type="journal article" date="2015" name="Data Brief">
        <title>Shoot transcriptome of the giant reed, Arundo donax.</title>
        <authorList>
            <person name="Barrero R.A."/>
            <person name="Guerrero F.D."/>
            <person name="Moolhuijzen P."/>
            <person name="Goolsby J.A."/>
            <person name="Tidwell J."/>
            <person name="Bellgard S.E."/>
            <person name="Bellgard M.I."/>
        </authorList>
    </citation>
    <scope>NUCLEOTIDE SEQUENCE</scope>
    <source>
        <tissue evidence="2">Shoot tissue taken approximately 20 cm above the soil surface</tissue>
    </source>
</reference>
<feature type="region of interest" description="Disordered" evidence="1">
    <location>
        <begin position="19"/>
        <end position="47"/>
    </location>
</feature>
<evidence type="ECO:0000256" key="1">
    <source>
        <dbReference type="SAM" id="MobiDB-lite"/>
    </source>
</evidence>
<sequence length="47" mass="4799">MLMGTPTCRCRGAPRAMTGGPTARGVVGGGGPVPYSHVLSTRSRQRG</sequence>
<name>A0A0A8Z3W7_ARUDO</name>
<protein>
    <submittedName>
        <fullName evidence="2">Uncharacterized protein</fullName>
    </submittedName>
</protein>
<organism evidence="2">
    <name type="scientific">Arundo donax</name>
    <name type="common">Giant reed</name>
    <name type="synonym">Donax arundinaceus</name>
    <dbReference type="NCBI Taxonomy" id="35708"/>
    <lineage>
        <taxon>Eukaryota</taxon>
        <taxon>Viridiplantae</taxon>
        <taxon>Streptophyta</taxon>
        <taxon>Embryophyta</taxon>
        <taxon>Tracheophyta</taxon>
        <taxon>Spermatophyta</taxon>
        <taxon>Magnoliopsida</taxon>
        <taxon>Liliopsida</taxon>
        <taxon>Poales</taxon>
        <taxon>Poaceae</taxon>
        <taxon>PACMAD clade</taxon>
        <taxon>Arundinoideae</taxon>
        <taxon>Arundineae</taxon>
        <taxon>Arundo</taxon>
    </lineage>
</organism>
<evidence type="ECO:0000313" key="2">
    <source>
        <dbReference type="EMBL" id="JAD31450.1"/>
    </source>
</evidence>
<proteinExistence type="predicted"/>